<sequence length="339" mass="38227">MVVYWKLGFAESMTISLFALSVSDFCLLVLSALVAFFHIPRLVVLSNITTYYRAVVFYFCGTVRISFNRLSLWITALISFERCTSILLPSRVKHVLTPKKITSAIVFLSIVFLIATIPALVTVQTEELFDPQTNGTFFSLRYKFSLSGLHNSYFVSMCLLQFVSLIIVLILNAVLIWALKKRNKLWVSRRTGERAAANDRTSNDASERRYRTSVFCVPLKRDAPASSAAQRGTVCGIRALRERKLGRMVVMLSGIHLMSSTPTLVLAFLTLVWPDLKVVSSSSGAQCFTFEFWGFITNLEALNASVNILIYYHMSTRYRETFKRLLASCTNRSTRVAPG</sequence>
<evidence type="ECO:0000256" key="5">
    <source>
        <dbReference type="SAM" id="Phobius"/>
    </source>
</evidence>
<feature type="transmembrane region" description="Helical" evidence="5">
    <location>
        <begin position="101"/>
        <end position="121"/>
    </location>
</feature>
<evidence type="ECO:0000256" key="3">
    <source>
        <dbReference type="ARBA" id="ARBA00022989"/>
    </source>
</evidence>
<dbReference type="GO" id="GO:0016020">
    <property type="term" value="C:membrane"/>
    <property type="evidence" value="ECO:0007669"/>
    <property type="project" value="UniProtKB-SubCell"/>
</dbReference>
<dbReference type="Proteomes" id="UP000735302">
    <property type="component" value="Unassembled WGS sequence"/>
</dbReference>
<dbReference type="InterPro" id="IPR017452">
    <property type="entry name" value="GPCR_Rhodpsn_7TM"/>
</dbReference>
<reference evidence="7 8" key="1">
    <citation type="journal article" date="2021" name="Elife">
        <title>Chloroplast acquisition without the gene transfer in kleptoplastic sea slugs, Plakobranchus ocellatus.</title>
        <authorList>
            <person name="Maeda T."/>
            <person name="Takahashi S."/>
            <person name="Yoshida T."/>
            <person name="Shimamura S."/>
            <person name="Takaki Y."/>
            <person name="Nagai Y."/>
            <person name="Toyoda A."/>
            <person name="Suzuki Y."/>
            <person name="Arimoto A."/>
            <person name="Ishii H."/>
            <person name="Satoh N."/>
            <person name="Nishiyama T."/>
            <person name="Hasebe M."/>
            <person name="Maruyama T."/>
            <person name="Minagawa J."/>
            <person name="Obokata J."/>
            <person name="Shigenobu S."/>
        </authorList>
    </citation>
    <scope>NUCLEOTIDE SEQUENCE [LARGE SCALE GENOMIC DNA]</scope>
</reference>
<accession>A0AAV3Y4E9</accession>
<dbReference type="PROSITE" id="PS50262">
    <property type="entry name" value="G_PROTEIN_RECEP_F1_2"/>
    <property type="match status" value="1"/>
</dbReference>
<protein>
    <submittedName>
        <fullName evidence="7">Chemosensory receptor a</fullName>
    </submittedName>
</protein>
<feature type="domain" description="G-protein coupled receptors family 1 profile" evidence="6">
    <location>
        <begin position="1"/>
        <end position="311"/>
    </location>
</feature>
<feature type="transmembrane region" description="Helical" evidence="5">
    <location>
        <begin position="153"/>
        <end position="179"/>
    </location>
</feature>
<feature type="transmembrane region" description="Helical" evidence="5">
    <location>
        <begin position="12"/>
        <end position="39"/>
    </location>
</feature>
<dbReference type="InterPro" id="IPR000276">
    <property type="entry name" value="GPCR_Rhodpsn"/>
</dbReference>
<dbReference type="AlphaFoldDB" id="A0AAV3Y4E9"/>
<feature type="transmembrane region" description="Helical" evidence="5">
    <location>
        <begin position="292"/>
        <end position="314"/>
    </location>
</feature>
<evidence type="ECO:0000256" key="4">
    <source>
        <dbReference type="ARBA" id="ARBA00023136"/>
    </source>
</evidence>
<dbReference type="PANTHER" id="PTHR46641">
    <property type="entry name" value="FMRFAMIDE RECEPTOR-RELATED"/>
    <property type="match status" value="1"/>
</dbReference>
<comment type="caution">
    <text evidence="7">The sequence shown here is derived from an EMBL/GenBank/DDBJ whole genome shotgun (WGS) entry which is preliminary data.</text>
</comment>
<dbReference type="EMBL" id="BLXT01000540">
    <property type="protein sequence ID" value="GFN78075.1"/>
    <property type="molecule type" value="Genomic_DNA"/>
</dbReference>
<evidence type="ECO:0000256" key="2">
    <source>
        <dbReference type="ARBA" id="ARBA00022692"/>
    </source>
</evidence>
<keyword evidence="4 5" id="KW-0472">Membrane</keyword>
<dbReference type="SUPFAM" id="SSF81321">
    <property type="entry name" value="Family A G protein-coupled receptor-like"/>
    <property type="match status" value="1"/>
</dbReference>
<feature type="transmembrane region" description="Helical" evidence="5">
    <location>
        <begin position="248"/>
        <end position="272"/>
    </location>
</feature>
<dbReference type="Gene3D" id="1.20.1070.10">
    <property type="entry name" value="Rhodopsin 7-helix transmembrane proteins"/>
    <property type="match status" value="1"/>
</dbReference>
<dbReference type="Pfam" id="PF00001">
    <property type="entry name" value="7tm_1"/>
    <property type="match status" value="1"/>
</dbReference>
<keyword evidence="7" id="KW-0675">Receptor</keyword>
<evidence type="ECO:0000313" key="7">
    <source>
        <dbReference type="EMBL" id="GFN78075.1"/>
    </source>
</evidence>
<evidence type="ECO:0000256" key="1">
    <source>
        <dbReference type="ARBA" id="ARBA00004370"/>
    </source>
</evidence>
<evidence type="ECO:0000313" key="8">
    <source>
        <dbReference type="Proteomes" id="UP000735302"/>
    </source>
</evidence>
<gene>
    <name evidence="7" type="ORF">PoB_000458100</name>
</gene>
<keyword evidence="2 5" id="KW-0812">Transmembrane</keyword>
<evidence type="ECO:0000259" key="6">
    <source>
        <dbReference type="PROSITE" id="PS50262"/>
    </source>
</evidence>
<name>A0AAV3Y4E9_9GAST</name>
<dbReference type="PANTHER" id="PTHR46641:SF8">
    <property type="entry name" value="G-PROTEIN COUPLED RECEPTORS FAMILY 1 PROFILE DOMAIN-CONTAINING PROTEIN"/>
    <property type="match status" value="1"/>
</dbReference>
<proteinExistence type="predicted"/>
<keyword evidence="8" id="KW-1185">Reference proteome</keyword>
<keyword evidence="3 5" id="KW-1133">Transmembrane helix</keyword>
<dbReference type="GO" id="GO:0004930">
    <property type="term" value="F:G protein-coupled receptor activity"/>
    <property type="evidence" value="ECO:0007669"/>
    <property type="project" value="InterPro"/>
</dbReference>
<dbReference type="InterPro" id="IPR052954">
    <property type="entry name" value="GPCR-Ligand_Int"/>
</dbReference>
<comment type="subcellular location">
    <subcellularLocation>
        <location evidence="1">Membrane</location>
    </subcellularLocation>
</comment>
<organism evidence="7 8">
    <name type="scientific">Plakobranchus ocellatus</name>
    <dbReference type="NCBI Taxonomy" id="259542"/>
    <lineage>
        <taxon>Eukaryota</taxon>
        <taxon>Metazoa</taxon>
        <taxon>Spiralia</taxon>
        <taxon>Lophotrochozoa</taxon>
        <taxon>Mollusca</taxon>
        <taxon>Gastropoda</taxon>
        <taxon>Heterobranchia</taxon>
        <taxon>Euthyneura</taxon>
        <taxon>Panpulmonata</taxon>
        <taxon>Sacoglossa</taxon>
        <taxon>Placobranchoidea</taxon>
        <taxon>Plakobranchidae</taxon>
        <taxon>Plakobranchus</taxon>
    </lineage>
</organism>